<evidence type="ECO:0000313" key="3">
    <source>
        <dbReference type="EMBL" id="RKN83422.1"/>
    </source>
</evidence>
<name>A0A3B0CBI7_9FLAO</name>
<evidence type="ECO:0000259" key="2">
    <source>
        <dbReference type="SMART" id="SM00867"/>
    </source>
</evidence>
<protein>
    <submittedName>
        <fullName evidence="3">YceI family protein</fullName>
    </submittedName>
</protein>
<reference evidence="3 4" key="1">
    <citation type="submission" date="2018-10" db="EMBL/GenBank/DDBJ databases">
        <title>Ulvibacterium marinum gen. nov., sp. nov., a novel marine bacterium of the family Flavobacteriaceae, isolated from a culture of the green alga Ulva prolifera.</title>
        <authorList>
            <person name="Zhang Z."/>
        </authorList>
    </citation>
    <scope>NUCLEOTIDE SEQUENCE [LARGE SCALE GENOMIC DNA]</scope>
    <source>
        <strain evidence="3 4">CCMM003</strain>
    </source>
</reference>
<evidence type="ECO:0000256" key="1">
    <source>
        <dbReference type="SAM" id="SignalP"/>
    </source>
</evidence>
<organism evidence="3 4">
    <name type="scientific">Ulvibacterium marinum</name>
    <dbReference type="NCBI Taxonomy" id="2419782"/>
    <lineage>
        <taxon>Bacteria</taxon>
        <taxon>Pseudomonadati</taxon>
        <taxon>Bacteroidota</taxon>
        <taxon>Flavobacteriia</taxon>
        <taxon>Flavobacteriales</taxon>
        <taxon>Flavobacteriaceae</taxon>
        <taxon>Ulvibacterium</taxon>
    </lineage>
</organism>
<proteinExistence type="predicted"/>
<sequence>MNNILNYIAMKKNILTLFLASITLAGFSQETYTLSSESSLTIDGTSTLHDWTVTANTINGNLVAEGNAPKEIDFEVLVADIKSERGATMDKKTHNALKMENHPKVTFKFKEVKGGSSVVGTLNIAGHEKEVEIETEMTNASGQIKIKGEKPIKLQDYDMEPPSAMFGQIVVGDDVVVKFDLVFTK</sequence>
<gene>
    <name evidence="3" type="ORF">D7Z94_06265</name>
</gene>
<dbReference type="SMART" id="SM00867">
    <property type="entry name" value="YceI"/>
    <property type="match status" value="1"/>
</dbReference>
<keyword evidence="4" id="KW-1185">Reference proteome</keyword>
<dbReference type="Proteomes" id="UP000276603">
    <property type="component" value="Unassembled WGS sequence"/>
</dbReference>
<accession>A0A3B0CBI7</accession>
<dbReference type="EMBL" id="RBCJ01000001">
    <property type="protein sequence ID" value="RKN83422.1"/>
    <property type="molecule type" value="Genomic_DNA"/>
</dbReference>
<dbReference type="PANTHER" id="PTHR34406:SF1">
    <property type="entry name" value="PROTEIN YCEI"/>
    <property type="match status" value="1"/>
</dbReference>
<feature type="chain" id="PRO_5017319118" evidence="1">
    <location>
        <begin position="29"/>
        <end position="185"/>
    </location>
</feature>
<keyword evidence="1" id="KW-0732">Signal</keyword>
<dbReference type="Pfam" id="PF04264">
    <property type="entry name" value="YceI"/>
    <property type="match status" value="1"/>
</dbReference>
<feature type="domain" description="Lipid/polyisoprenoid-binding YceI-like" evidence="2">
    <location>
        <begin position="31"/>
        <end position="184"/>
    </location>
</feature>
<comment type="caution">
    <text evidence="3">The sequence shown here is derived from an EMBL/GenBank/DDBJ whole genome shotgun (WGS) entry which is preliminary data.</text>
</comment>
<dbReference type="SUPFAM" id="SSF101874">
    <property type="entry name" value="YceI-like"/>
    <property type="match status" value="1"/>
</dbReference>
<dbReference type="InterPro" id="IPR007372">
    <property type="entry name" value="Lipid/polyisoprenoid-bd_YceI"/>
</dbReference>
<dbReference type="InterPro" id="IPR036761">
    <property type="entry name" value="TTHA0802/YceI-like_sf"/>
</dbReference>
<dbReference type="PANTHER" id="PTHR34406">
    <property type="entry name" value="PROTEIN YCEI"/>
    <property type="match status" value="1"/>
</dbReference>
<dbReference type="AlphaFoldDB" id="A0A3B0CBI7"/>
<dbReference type="Gene3D" id="2.40.128.110">
    <property type="entry name" value="Lipid/polyisoprenoid-binding, YceI-like"/>
    <property type="match status" value="1"/>
</dbReference>
<evidence type="ECO:0000313" key="4">
    <source>
        <dbReference type="Proteomes" id="UP000276603"/>
    </source>
</evidence>
<feature type="signal peptide" evidence="1">
    <location>
        <begin position="1"/>
        <end position="28"/>
    </location>
</feature>